<evidence type="ECO:0000256" key="3">
    <source>
        <dbReference type="ARBA" id="ARBA00022448"/>
    </source>
</evidence>
<sequence length="370" mass="40682">MPSRQIHWDSDSPDWSPPPEKDQLFSPSPSRNNVNRGRRRSARALVGLDTERPMKNHFPGAEKLLWSRIRTTLQEPFAEFLGVMVLTCFYVGSIAQATLSTGQEASPGGAGYGTFMSVPWGTGIGVMLGIYISGDSGSYLNPAITISNCIFRGLPWRAAPAILLSQFLGAFVGSGIIYGNYISAIDWYSGYGMRTLPPMQKSTAQIFATYPQTFAPRSTQVFSVAIPSALITTVISALKDDYNNGISKAGGNFFPLAMFFLFYGVGIAFGWETGGAVNPALDFAGRLMSHANGYGGEVWKSSGYYFWIPMIIPFIGTIFGAFLYDLFIFTGPSPLNTPWLGLKRLGRRDIMARNKQERRDQRNDESTTEV</sequence>
<dbReference type="PANTHER" id="PTHR43829:SF9">
    <property type="entry name" value="AQUAPORIN-9"/>
    <property type="match status" value="1"/>
</dbReference>
<dbReference type="InterPro" id="IPR000425">
    <property type="entry name" value="MIP"/>
</dbReference>
<reference evidence="10" key="1">
    <citation type="journal article" date="2020" name="Stud. Mycol.">
        <title>101 Dothideomycetes genomes: a test case for predicting lifestyles and emergence of pathogens.</title>
        <authorList>
            <person name="Haridas S."/>
            <person name="Albert R."/>
            <person name="Binder M."/>
            <person name="Bloem J."/>
            <person name="Labutti K."/>
            <person name="Salamov A."/>
            <person name="Andreopoulos B."/>
            <person name="Baker S."/>
            <person name="Barry K."/>
            <person name="Bills G."/>
            <person name="Bluhm B."/>
            <person name="Cannon C."/>
            <person name="Castanera R."/>
            <person name="Culley D."/>
            <person name="Daum C."/>
            <person name="Ezra D."/>
            <person name="Gonzalez J."/>
            <person name="Henrissat B."/>
            <person name="Kuo A."/>
            <person name="Liang C."/>
            <person name="Lipzen A."/>
            <person name="Lutzoni F."/>
            <person name="Magnuson J."/>
            <person name="Mondo S."/>
            <person name="Nolan M."/>
            <person name="Ohm R."/>
            <person name="Pangilinan J."/>
            <person name="Park H.-J."/>
            <person name="Ramirez L."/>
            <person name="Alfaro M."/>
            <person name="Sun H."/>
            <person name="Tritt A."/>
            <person name="Yoshinaga Y."/>
            <person name="Zwiers L.-H."/>
            <person name="Turgeon B."/>
            <person name="Goodwin S."/>
            <person name="Spatafora J."/>
            <person name="Crous P."/>
            <person name="Grigoriev I."/>
        </authorList>
    </citation>
    <scope>NUCLEOTIDE SEQUENCE</scope>
    <source>
        <strain evidence="10">CBS 121167</strain>
    </source>
</reference>
<dbReference type="GO" id="GO:0015254">
    <property type="term" value="F:glycerol channel activity"/>
    <property type="evidence" value="ECO:0007669"/>
    <property type="project" value="TreeGrafter"/>
</dbReference>
<dbReference type="RefSeq" id="XP_033398402.1">
    <property type="nucleotide sequence ID" value="XM_033536855.1"/>
</dbReference>
<organism evidence="10 11">
    <name type="scientific">Aplosporella prunicola CBS 121167</name>
    <dbReference type="NCBI Taxonomy" id="1176127"/>
    <lineage>
        <taxon>Eukaryota</taxon>
        <taxon>Fungi</taxon>
        <taxon>Dikarya</taxon>
        <taxon>Ascomycota</taxon>
        <taxon>Pezizomycotina</taxon>
        <taxon>Dothideomycetes</taxon>
        <taxon>Dothideomycetes incertae sedis</taxon>
        <taxon>Botryosphaeriales</taxon>
        <taxon>Aplosporellaceae</taxon>
        <taxon>Aplosporella</taxon>
    </lineage>
</organism>
<dbReference type="Proteomes" id="UP000799438">
    <property type="component" value="Unassembled WGS sequence"/>
</dbReference>
<accession>A0A6A6BEW2</accession>
<feature type="transmembrane region" description="Helical" evidence="9">
    <location>
        <begin position="77"/>
        <end position="99"/>
    </location>
</feature>
<feature type="transmembrane region" description="Helical" evidence="9">
    <location>
        <begin position="250"/>
        <end position="271"/>
    </location>
</feature>
<evidence type="ECO:0000256" key="5">
    <source>
        <dbReference type="ARBA" id="ARBA00022989"/>
    </source>
</evidence>
<feature type="compositionally biased region" description="Low complexity" evidence="8">
    <location>
        <begin position="26"/>
        <end position="35"/>
    </location>
</feature>
<dbReference type="Pfam" id="PF00230">
    <property type="entry name" value="MIP"/>
    <property type="match status" value="1"/>
</dbReference>
<dbReference type="PANTHER" id="PTHR43829">
    <property type="entry name" value="AQUAPORIN OR AQUAGLYCEROPORIN RELATED"/>
    <property type="match status" value="1"/>
</dbReference>
<dbReference type="InterPro" id="IPR023271">
    <property type="entry name" value="Aquaporin-like"/>
</dbReference>
<keyword evidence="11" id="KW-1185">Reference proteome</keyword>
<evidence type="ECO:0000256" key="7">
    <source>
        <dbReference type="RuleBase" id="RU000477"/>
    </source>
</evidence>
<dbReference type="PRINTS" id="PR00783">
    <property type="entry name" value="MINTRINSICP"/>
</dbReference>
<feature type="transmembrane region" description="Helical" evidence="9">
    <location>
        <begin position="111"/>
        <end position="132"/>
    </location>
</feature>
<comment type="similarity">
    <text evidence="2 7">Belongs to the MIP/aquaporin (TC 1.A.8) family.</text>
</comment>
<dbReference type="AlphaFoldDB" id="A0A6A6BEW2"/>
<feature type="transmembrane region" description="Helical" evidence="9">
    <location>
        <begin position="161"/>
        <end position="181"/>
    </location>
</feature>
<evidence type="ECO:0008006" key="12">
    <source>
        <dbReference type="Google" id="ProtNLM"/>
    </source>
</evidence>
<keyword evidence="6 9" id="KW-0472">Membrane</keyword>
<dbReference type="GO" id="GO:0005886">
    <property type="term" value="C:plasma membrane"/>
    <property type="evidence" value="ECO:0007669"/>
    <property type="project" value="TreeGrafter"/>
</dbReference>
<feature type="transmembrane region" description="Helical" evidence="9">
    <location>
        <begin position="304"/>
        <end position="324"/>
    </location>
</feature>
<dbReference type="SUPFAM" id="SSF81338">
    <property type="entry name" value="Aquaporin-like"/>
    <property type="match status" value="1"/>
</dbReference>
<dbReference type="EMBL" id="ML995484">
    <property type="protein sequence ID" value="KAF2142690.1"/>
    <property type="molecule type" value="Genomic_DNA"/>
</dbReference>
<evidence type="ECO:0000313" key="10">
    <source>
        <dbReference type="EMBL" id="KAF2142690.1"/>
    </source>
</evidence>
<evidence type="ECO:0000256" key="1">
    <source>
        <dbReference type="ARBA" id="ARBA00004141"/>
    </source>
</evidence>
<gene>
    <name evidence="10" type="ORF">K452DRAFT_226814</name>
</gene>
<dbReference type="GeneID" id="54294351"/>
<keyword evidence="4 7" id="KW-0812">Transmembrane</keyword>
<proteinExistence type="inferred from homology"/>
<feature type="transmembrane region" description="Helical" evidence="9">
    <location>
        <begin position="220"/>
        <end position="238"/>
    </location>
</feature>
<evidence type="ECO:0000256" key="9">
    <source>
        <dbReference type="SAM" id="Phobius"/>
    </source>
</evidence>
<evidence type="ECO:0000256" key="6">
    <source>
        <dbReference type="ARBA" id="ARBA00023136"/>
    </source>
</evidence>
<comment type="subcellular location">
    <subcellularLocation>
        <location evidence="1">Membrane</location>
        <topology evidence="1">Multi-pass membrane protein</topology>
    </subcellularLocation>
</comment>
<name>A0A6A6BEW2_9PEZI</name>
<feature type="region of interest" description="Disordered" evidence="8">
    <location>
        <begin position="1"/>
        <end position="40"/>
    </location>
</feature>
<keyword evidence="3 7" id="KW-0813">Transport</keyword>
<evidence type="ECO:0000313" key="11">
    <source>
        <dbReference type="Proteomes" id="UP000799438"/>
    </source>
</evidence>
<dbReference type="OrthoDB" id="3222at2759"/>
<dbReference type="Gene3D" id="1.20.1080.10">
    <property type="entry name" value="Glycerol uptake facilitator protein"/>
    <property type="match status" value="1"/>
</dbReference>
<evidence type="ECO:0000256" key="2">
    <source>
        <dbReference type="ARBA" id="ARBA00006175"/>
    </source>
</evidence>
<keyword evidence="5 9" id="KW-1133">Transmembrane helix</keyword>
<feature type="compositionally biased region" description="Basic and acidic residues" evidence="8">
    <location>
        <begin position="1"/>
        <end position="10"/>
    </location>
</feature>
<evidence type="ECO:0000256" key="4">
    <source>
        <dbReference type="ARBA" id="ARBA00022692"/>
    </source>
</evidence>
<dbReference type="GO" id="GO:0015250">
    <property type="term" value="F:water channel activity"/>
    <property type="evidence" value="ECO:0007669"/>
    <property type="project" value="TreeGrafter"/>
</dbReference>
<protein>
    <recommendedName>
        <fullName evidence="12">Aquaporin</fullName>
    </recommendedName>
</protein>
<dbReference type="InterPro" id="IPR050363">
    <property type="entry name" value="MIP/Aquaporin"/>
</dbReference>
<evidence type="ECO:0000256" key="8">
    <source>
        <dbReference type="SAM" id="MobiDB-lite"/>
    </source>
</evidence>